<proteinExistence type="predicted"/>
<keyword evidence="1" id="KW-0472">Membrane</keyword>
<feature type="transmembrane region" description="Helical" evidence="1">
    <location>
        <begin position="70"/>
        <end position="90"/>
    </location>
</feature>
<accession>A0A0F9WTG7</accession>
<dbReference type="EMBL" id="LAZR01000117">
    <property type="protein sequence ID" value="KKN89586.1"/>
    <property type="molecule type" value="Genomic_DNA"/>
</dbReference>
<evidence type="ECO:0000313" key="2">
    <source>
        <dbReference type="EMBL" id="KKN89586.1"/>
    </source>
</evidence>
<feature type="transmembrane region" description="Helical" evidence="1">
    <location>
        <begin position="38"/>
        <end position="58"/>
    </location>
</feature>
<comment type="caution">
    <text evidence="2">The sequence shown here is derived from an EMBL/GenBank/DDBJ whole genome shotgun (WGS) entry which is preliminary data.</text>
</comment>
<evidence type="ECO:0000256" key="1">
    <source>
        <dbReference type="SAM" id="Phobius"/>
    </source>
</evidence>
<dbReference type="AlphaFoldDB" id="A0A0F9WTG7"/>
<sequence>MLNQIRLTAPTLEWHLVALCMALGGGLIGFLMLPSTPIGERFGLAFVAPVTWYCFKVVHTATYKGSPLRASGVIGLAIASCVGVVLHTVVL</sequence>
<feature type="transmembrane region" description="Helical" evidence="1">
    <location>
        <begin position="12"/>
        <end position="32"/>
    </location>
</feature>
<gene>
    <name evidence="2" type="ORF">LCGC14_0237180</name>
</gene>
<keyword evidence="1" id="KW-0812">Transmembrane</keyword>
<name>A0A0F9WTG7_9ZZZZ</name>
<keyword evidence="1" id="KW-1133">Transmembrane helix</keyword>
<reference evidence="2" key="1">
    <citation type="journal article" date="2015" name="Nature">
        <title>Complex archaea that bridge the gap between prokaryotes and eukaryotes.</title>
        <authorList>
            <person name="Spang A."/>
            <person name="Saw J.H."/>
            <person name="Jorgensen S.L."/>
            <person name="Zaremba-Niedzwiedzka K."/>
            <person name="Martijn J."/>
            <person name="Lind A.E."/>
            <person name="van Eijk R."/>
            <person name="Schleper C."/>
            <person name="Guy L."/>
            <person name="Ettema T.J."/>
        </authorList>
    </citation>
    <scope>NUCLEOTIDE SEQUENCE</scope>
</reference>
<protein>
    <submittedName>
        <fullName evidence="2">Uncharacterized protein</fullName>
    </submittedName>
</protein>
<organism evidence="2">
    <name type="scientific">marine sediment metagenome</name>
    <dbReference type="NCBI Taxonomy" id="412755"/>
    <lineage>
        <taxon>unclassified sequences</taxon>
        <taxon>metagenomes</taxon>
        <taxon>ecological metagenomes</taxon>
    </lineage>
</organism>